<evidence type="ECO:0000313" key="6">
    <source>
        <dbReference type="EMBL" id="MBI5078666.1"/>
    </source>
</evidence>
<feature type="short sequence motif" description="DGA/G" evidence="4">
    <location>
        <begin position="158"/>
        <end position="160"/>
    </location>
</feature>
<keyword evidence="1 4" id="KW-0378">Hydrolase</keyword>
<feature type="active site" description="Proton acceptor" evidence="4">
    <location>
        <position position="158"/>
    </location>
</feature>
<dbReference type="Proteomes" id="UP000808761">
    <property type="component" value="Unassembled WGS sequence"/>
</dbReference>
<dbReference type="PANTHER" id="PTHR14226">
    <property type="entry name" value="NEUROPATHY TARGET ESTERASE/SWISS CHEESE D.MELANOGASTER"/>
    <property type="match status" value="1"/>
</dbReference>
<dbReference type="InterPro" id="IPR050301">
    <property type="entry name" value="NTE"/>
</dbReference>
<organism evidence="6 7">
    <name type="scientific">Candidatus Saganbacteria bacterium</name>
    <dbReference type="NCBI Taxonomy" id="2575572"/>
    <lineage>
        <taxon>Bacteria</taxon>
        <taxon>Bacillati</taxon>
        <taxon>Saganbacteria</taxon>
    </lineage>
</organism>
<dbReference type="PROSITE" id="PS51635">
    <property type="entry name" value="PNPLA"/>
    <property type="match status" value="1"/>
</dbReference>
<dbReference type="GO" id="GO:0016042">
    <property type="term" value="P:lipid catabolic process"/>
    <property type="evidence" value="ECO:0007669"/>
    <property type="project" value="UniProtKB-UniRule"/>
</dbReference>
<protein>
    <submittedName>
        <fullName evidence="6">Patatin-like phospholipase family protein</fullName>
    </submittedName>
</protein>
<dbReference type="InterPro" id="IPR002641">
    <property type="entry name" value="PNPLA_dom"/>
</dbReference>
<evidence type="ECO:0000256" key="3">
    <source>
        <dbReference type="ARBA" id="ARBA00023098"/>
    </source>
</evidence>
<evidence type="ECO:0000256" key="4">
    <source>
        <dbReference type="PROSITE-ProRule" id="PRU01161"/>
    </source>
</evidence>
<keyword evidence="2 4" id="KW-0442">Lipid degradation</keyword>
<evidence type="ECO:0000256" key="2">
    <source>
        <dbReference type="ARBA" id="ARBA00022963"/>
    </source>
</evidence>
<reference evidence="6" key="1">
    <citation type="submission" date="2020-07" db="EMBL/GenBank/DDBJ databases">
        <title>Huge and variable diversity of episymbiotic CPR bacteria and DPANN archaea in groundwater ecosystems.</title>
        <authorList>
            <person name="He C.Y."/>
            <person name="Keren R."/>
            <person name="Whittaker M."/>
            <person name="Farag I.F."/>
            <person name="Doudna J."/>
            <person name="Cate J.H.D."/>
            <person name="Banfield J.F."/>
        </authorList>
    </citation>
    <scope>NUCLEOTIDE SEQUENCE</scope>
    <source>
        <strain evidence="6">NC_groundwater_1860_Pr3_B-0.1um_51_7</strain>
    </source>
</reference>
<dbReference type="Gene3D" id="3.40.1090.10">
    <property type="entry name" value="Cytosolic phospholipase A2 catalytic domain"/>
    <property type="match status" value="2"/>
</dbReference>
<evidence type="ECO:0000313" key="7">
    <source>
        <dbReference type="Proteomes" id="UP000808761"/>
    </source>
</evidence>
<name>A0A9D6ULX0_UNCSA</name>
<feature type="short sequence motif" description="GXSXG" evidence="4">
    <location>
        <begin position="44"/>
        <end position="48"/>
    </location>
</feature>
<keyword evidence="3 4" id="KW-0443">Lipid metabolism</keyword>
<comment type="caution">
    <text evidence="4">Lacks conserved residue(s) required for the propagation of feature annotation.</text>
</comment>
<evidence type="ECO:0000256" key="1">
    <source>
        <dbReference type="ARBA" id="ARBA00022801"/>
    </source>
</evidence>
<dbReference type="InterPro" id="IPR016035">
    <property type="entry name" value="Acyl_Trfase/lysoPLipase"/>
</dbReference>
<dbReference type="EMBL" id="JACRKR010000072">
    <property type="protein sequence ID" value="MBI5078666.1"/>
    <property type="molecule type" value="Genomic_DNA"/>
</dbReference>
<proteinExistence type="predicted"/>
<feature type="active site" description="Nucleophile" evidence="4">
    <location>
        <position position="46"/>
    </location>
</feature>
<sequence length="265" mass="28339">MFPWFSARRKVGLALGGGVARGIAHIGVLKVLNEYNIPIDCVAGTSSGALVGAAYAAGMEVSLIEQVSLHIQWKDLLKFTLFRPGFVSGRAIEELVEKYIGDKDFSELKTPFAAVATDINSGEAVVIGEGKVPKAVAASSAFPGFVAPEEAKGRFLIDGGISSNVPVDAARALGAEFVIASDVVPGKSVHRLPHDPMQVFGRSLDMILKKLSREEALRADVLIELEMEKDIWHLDLSSAKQLIAAGEVAAHRAINKIRKDLGIRS</sequence>
<dbReference type="Pfam" id="PF01734">
    <property type="entry name" value="Patatin"/>
    <property type="match status" value="1"/>
</dbReference>
<dbReference type="CDD" id="cd07205">
    <property type="entry name" value="Pat_PNPLA6_PNPLA7_NTE1_like"/>
    <property type="match status" value="1"/>
</dbReference>
<gene>
    <name evidence="6" type="ORF">HZB08_01410</name>
</gene>
<comment type="caution">
    <text evidence="6">The sequence shown here is derived from an EMBL/GenBank/DDBJ whole genome shotgun (WGS) entry which is preliminary data.</text>
</comment>
<accession>A0A9D6ULX0</accession>
<dbReference type="PANTHER" id="PTHR14226:SF76">
    <property type="entry name" value="NTE FAMILY PROTEIN RSSA"/>
    <property type="match status" value="1"/>
</dbReference>
<dbReference type="SUPFAM" id="SSF52151">
    <property type="entry name" value="FabD/lysophospholipase-like"/>
    <property type="match status" value="1"/>
</dbReference>
<dbReference type="AlphaFoldDB" id="A0A9D6ULX0"/>
<feature type="domain" description="PNPLA" evidence="5">
    <location>
        <begin position="13"/>
        <end position="171"/>
    </location>
</feature>
<dbReference type="GO" id="GO:0016787">
    <property type="term" value="F:hydrolase activity"/>
    <property type="evidence" value="ECO:0007669"/>
    <property type="project" value="UniProtKB-UniRule"/>
</dbReference>
<evidence type="ECO:0000259" key="5">
    <source>
        <dbReference type="PROSITE" id="PS51635"/>
    </source>
</evidence>